<dbReference type="PANTHER" id="PTHR35333:SF3">
    <property type="entry name" value="BETA-LACTAMASE-TYPE TRANSPEPTIDASE FOLD CONTAINING PROTEIN"/>
    <property type="match status" value="1"/>
</dbReference>
<organism evidence="5 6">
    <name type="scientific">Candidatus Cryptobacteroides avistercoris</name>
    <dbReference type="NCBI Taxonomy" id="2840758"/>
    <lineage>
        <taxon>Bacteria</taxon>
        <taxon>Pseudomonadati</taxon>
        <taxon>Bacteroidota</taxon>
        <taxon>Bacteroidia</taxon>
        <taxon>Bacteroidales</taxon>
        <taxon>Candidatus Cryptobacteroides</taxon>
    </lineage>
</organism>
<comment type="caution">
    <text evidence="5">The sequence shown here is derived from an EMBL/GenBank/DDBJ whole genome shotgun (WGS) entry which is preliminary data.</text>
</comment>
<proteinExistence type="inferred from homology"/>
<dbReference type="Proteomes" id="UP000823769">
    <property type="component" value="Unassembled WGS sequence"/>
</dbReference>
<dbReference type="InterPro" id="IPR045155">
    <property type="entry name" value="Beta-lactam_cat"/>
</dbReference>
<dbReference type="GO" id="GO:0030655">
    <property type="term" value="P:beta-lactam antibiotic catabolic process"/>
    <property type="evidence" value="ECO:0007669"/>
    <property type="project" value="InterPro"/>
</dbReference>
<evidence type="ECO:0000256" key="1">
    <source>
        <dbReference type="ARBA" id="ARBA00001526"/>
    </source>
</evidence>
<dbReference type="SUPFAM" id="SSF56601">
    <property type="entry name" value="beta-lactamase/transpeptidase-like"/>
    <property type="match status" value="1"/>
</dbReference>
<reference evidence="5" key="2">
    <citation type="journal article" date="2021" name="PeerJ">
        <title>Extensive microbial diversity within the chicken gut microbiome revealed by metagenomics and culture.</title>
        <authorList>
            <person name="Gilroy R."/>
            <person name="Ravi A."/>
            <person name="Getino M."/>
            <person name="Pursley I."/>
            <person name="Horton D.L."/>
            <person name="Alikhan N.F."/>
            <person name="Baker D."/>
            <person name="Gharbi K."/>
            <person name="Hall N."/>
            <person name="Watson M."/>
            <person name="Adriaenssens E.M."/>
            <person name="Foster-Nyarko E."/>
            <person name="Jarju S."/>
            <person name="Secka A."/>
            <person name="Antonio M."/>
            <person name="Oren A."/>
            <person name="Chaudhuri R.R."/>
            <person name="La Ragione R."/>
            <person name="Hildebrand F."/>
            <person name="Pallen M.J."/>
        </authorList>
    </citation>
    <scope>NUCLEOTIDE SEQUENCE</scope>
    <source>
        <strain evidence="5">B3-1481</strain>
    </source>
</reference>
<dbReference type="Pfam" id="PF13354">
    <property type="entry name" value="Beta-lactamase2"/>
    <property type="match status" value="1"/>
</dbReference>
<dbReference type="InterPro" id="IPR000871">
    <property type="entry name" value="Beta-lactam_class-A"/>
</dbReference>
<dbReference type="Gene3D" id="3.40.710.10">
    <property type="entry name" value="DD-peptidase/beta-lactamase superfamily"/>
    <property type="match status" value="1"/>
</dbReference>
<evidence type="ECO:0000259" key="4">
    <source>
        <dbReference type="Pfam" id="PF13354"/>
    </source>
</evidence>
<protein>
    <recommendedName>
        <fullName evidence="3">beta-lactamase</fullName>
        <ecNumber evidence="3">3.5.2.6</ecNumber>
    </recommendedName>
</protein>
<reference evidence="5" key="1">
    <citation type="submission" date="2020-10" db="EMBL/GenBank/DDBJ databases">
        <authorList>
            <person name="Gilroy R."/>
        </authorList>
    </citation>
    <scope>NUCLEOTIDE SEQUENCE</scope>
    <source>
        <strain evidence="5">B3-1481</strain>
    </source>
</reference>
<evidence type="ECO:0000256" key="2">
    <source>
        <dbReference type="ARBA" id="ARBA00009009"/>
    </source>
</evidence>
<dbReference type="NCBIfam" id="NF033103">
    <property type="entry name" value="bla_class_A"/>
    <property type="match status" value="1"/>
</dbReference>
<accession>A0A9D9IVR0</accession>
<evidence type="ECO:0000313" key="6">
    <source>
        <dbReference type="Proteomes" id="UP000823769"/>
    </source>
</evidence>
<dbReference type="PANTHER" id="PTHR35333">
    <property type="entry name" value="BETA-LACTAMASE"/>
    <property type="match status" value="1"/>
</dbReference>
<dbReference type="InterPro" id="IPR012338">
    <property type="entry name" value="Beta-lactam/transpept-like"/>
</dbReference>
<evidence type="ECO:0000313" key="5">
    <source>
        <dbReference type="EMBL" id="MBO8480007.1"/>
    </source>
</evidence>
<dbReference type="EMBL" id="JADILW010000040">
    <property type="protein sequence ID" value="MBO8480007.1"/>
    <property type="molecule type" value="Genomic_DNA"/>
</dbReference>
<comment type="similarity">
    <text evidence="2">Belongs to the class-A beta-lactamase family.</text>
</comment>
<comment type="catalytic activity">
    <reaction evidence="1">
        <text>a beta-lactam + H2O = a substituted beta-amino acid</text>
        <dbReference type="Rhea" id="RHEA:20401"/>
        <dbReference type="ChEBI" id="CHEBI:15377"/>
        <dbReference type="ChEBI" id="CHEBI:35627"/>
        <dbReference type="ChEBI" id="CHEBI:140347"/>
        <dbReference type="EC" id="3.5.2.6"/>
    </reaction>
</comment>
<dbReference type="EC" id="3.5.2.6" evidence="3"/>
<evidence type="ECO:0000256" key="3">
    <source>
        <dbReference type="ARBA" id="ARBA00012865"/>
    </source>
</evidence>
<feature type="domain" description="Beta-lactamase class A catalytic" evidence="4">
    <location>
        <begin position="37"/>
        <end position="255"/>
    </location>
</feature>
<gene>
    <name evidence="5" type="primary">bla</name>
    <name evidence="5" type="ORF">IAB76_02710</name>
</gene>
<dbReference type="AlphaFoldDB" id="A0A9D9IVR0"/>
<name>A0A9D9IVR0_9BACT</name>
<dbReference type="GO" id="GO:0008800">
    <property type="term" value="F:beta-lactamase activity"/>
    <property type="evidence" value="ECO:0007669"/>
    <property type="project" value="UniProtKB-EC"/>
</dbReference>
<dbReference type="PRINTS" id="PR00118">
    <property type="entry name" value="BLACTAMASEA"/>
</dbReference>
<sequence>MILCFCGTLAYSQIDTSAIRKIIQDKQAEVGVAVLYKDKVYTLSNNRKYPLMSVFKFHVAVTALKKMEKENIALDSMVYIEPGQMHANTYSPLRDKYPGQRIHISYGDMITYTITHSDNNTCDWLIGFAGGIEVVDAYIKSIGINAQNLTETEAGMHENIMRCYNNWSTPLAVAELLKKVYTEAILTDEYFRFLEKAMLDCSTGTDKLKAGLPAGVRFGHKTGSSDRTETGIKIGDGDAGVIYMPDGSKCYLVVIIKDSKETDAGNAKIMENIASAVYESARLSSPAAW</sequence>
<dbReference type="GO" id="GO:0046677">
    <property type="term" value="P:response to antibiotic"/>
    <property type="evidence" value="ECO:0007669"/>
    <property type="project" value="InterPro"/>
</dbReference>